<gene>
    <name evidence="1" type="ORF">KIH39_10380</name>
</gene>
<sequence length="207" mass="23939">MKGYFFFSVHDSSIVPMLFHRFNQEKSRVELIDTYSKAYCATCKRLDITKAVLEYQPIGKIQKPKGRVNLILSFEDMILAHSSIVDVFEQVVPKCFKFIRVTNDLDYYICYPLYLINGRALPESHRFGKVCESCGIHNLILIGKTPPDIPDSVSHGALRLELDRWTGFKVFFSSLETENLLRAVPKLHKVDFGRPENLYKQRPGIKY</sequence>
<dbReference type="KEGG" id="tsph:KIH39_10380"/>
<accession>A0A8E6B9F1</accession>
<proteinExistence type="predicted"/>
<dbReference type="EMBL" id="CP074694">
    <property type="protein sequence ID" value="QVL34288.1"/>
    <property type="molecule type" value="Genomic_DNA"/>
</dbReference>
<dbReference type="AlphaFoldDB" id="A0A8E6B9F1"/>
<evidence type="ECO:0000313" key="2">
    <source>
        <dbReference type="Proteomes" id="UP000676194"/>
    </source>
</evidence>
<keyword evidence="2" id="KW-1185">Reference proteome</keyword>
<evidence type="ECO:0000313" key="1">
    <source>
        <dbReference type="EMBL" id="QVL34288.1"/>
    </source>
</evidence>
<organism evidence="1 2">
    <name type="scientific">Telmatocola sphagniphila</name>
    <dbReference type="NCBI Taxonomy" id="1123043"/>
    <lineage>
        <taxon>Bacteria</taxon>
        <taxon>Pseudomonadati</taxon>
        <taxon>Planctomycetota</taxon>
        <taxon>Planctomycetia</taxon>
        <taxon>Gemmatales</taxon>
        <taxon>Gemmataceae</taxon>
    </lineage>
</organism>
<name>A0A8E6B9F1_9BACT</name>
<reference evidence="1" key="1">
    <citation type="submission" date="2021-05" db="EMBL/GenBank/DDBJ databases">
        <title>Complete genome sequence of the cellulolytic planctomycete Telmatocola sphagniphila SP2T and characterization of the first cellulase from planctomycetes.</title>
        <authorList>
            <person name="Rakitin A.L."/>
            <person name="Beletsky A.V."/>
            <person name="Naumoff D.G."/>
            <person name="Kulichevskaya I.S."/>
            <person name="Mardanov A.V."/>
            <person name="Ravin N.V."/>
            <person name="Dedysh S.N."/>
        </authorList>
    </citation>
    <scope>NUCLEOTIDE SEQUENCE</scope>
    <source>
        <strain evidence="1">SP2T</strain>
    </source>
</reference>
<dbReference type="Proteomes" id="UP000676194">
    <property type="component" value="Chromosome"/>
</dbReference>
<dbReference type="RefSeq" id="WP_213499258.1">
    <property type="nucleotide sequence ID" value="NZ_CP074694.1"/>
</dbReference>
<protein>
    <submittedName>
        <fullName evidence="1">Uncharacterized protein</fullName>
    </submittedName>
</protein>